<protein>
    <submittedName>
        <fullName evidence="2">Uncharacterized protein</fullName>
    </submittedName>
</protein>
<feature type="transmembrane region" description="Helical" evidence="1">
    <location>
        <begin position="99"/>
        <end position="121"/>
    </location>
</feature>
<comment type="caution">
    <text evidence="2">The sequence shown here is derived from an EMBL/GenBank/DDBJ whole genome shotgun (WGS) entry which is preliminary data.</text>
</comment>
<dbReference type="Proteomes" id="UP001501333">
    <property type="component" value="Unassembled WGS sequence"/>
</dbReference>
<keyword evidence="3" id="KW-1185">Reference proteome</keyword>
<proteinExistence type="predicted"/>
<keyword evidence="1" id="KW-0472">Membrane</keyword>
<name>A0ABP7XU77_9FLAO</name>
<keyword evidence="1" id="KW-1133">Transmembrane helix</keyword>
<organism evidence="2 3">
    <name type="scientific">Flavobacterium chungbukense</name>
    <dbReference type="NCBI Taxonomy" id="877464"/>
    <lineage>
        <taxon>Bacteria</taxon>
        <taxon>Pseudomonadati</taxon>
        <taxon>Bacteroidota</taxon>
        <taxon>Flavobacteriia</taxon>
        <taxon>Flavobacteriales</taxon>
        <taxon>Flavobacteriaceae</taxon>
        <taxon>Flavobacterium</taxon>
    </lineage>
</organism>
<reference evidence="3" key="1">
    <citation type="journal article" date="2019" name="Int. J. Syst. Evol. Microbiol.">
        <title>The Global Catalogue of Microorganisms (GCM) 10K type strain sequencing project: providing services to taxonomists for standard genome sequencing and annotation.</title>
        <authorList>
            <consortium name="The Broad Institute Genomics Platform"/>
            <consortium name="The Broad Institute Genome Sequencing Center for Infectious Disease"/>
            <person name="Wu L."/>
            <person name="Ma J."/>
        </authorList>
    </citation>
    <scope>NUCLEOTIDE SEQUENCE [LARGE SCALE GENOMIC DNA]</scope>
    <source>
        <strain evidence="3">JCM 17386</strain>
    </source>
</reference>
<evidence type="ECO:0000313" key="3">
    <source>
        <dbReference type="Proteomes" id="UP001501333"/>
    </source>
</evidence>
<evidence type="ECO:0000313" key="2">
    <source>
        <dbReference type="EMBL" id="GAA4126095.1"/>
    </source>
</evidence>
<sequence>MARKSKIELPVRLLKLNTEQFFISEDLASSFAKNELLMSNSIEFGIDVTKSNAGCRFKFEIYGKNGREGNVLLVIEAGAHFGLDKEALDKLYNKKKNTFTLPIATATLMITVAVGAARGILHAKTEGTDINGIFIPLIDPIVNDDLLIELTNSNDKEKQIKQK</sequence>
<keyword evidence="1" id="KW-0812">Transmembrane</keyword>
<accession>A0ABP7XU77</accession>
<evidence type="ECO:0000256" key="1">
    <source>
        <dbReference type="SAM" id="Phobius"/>
    </source>
</evidence>
<dbReference type="EMBL" id="BAABAO010000003">
    <property type="protein sequence ID" value="GAA4126095.1"/>
    <property type="molecule type" value="Genomic_DNA"/>
</dbReference>
<gene>
    <name evidence="2" type="ORF">GCM10022250_12510</name>
</gene>
<dbReference type="RefSeq" id="WP_229352840.1">
    <property type="nucleotide sequence ID" value="NZ_BAABAO010000003.1"/>
</dbReference>